<reference evidence="2 3" key="1">
    <citation type="submission" date="2014-04" db="EMBL/GenBank/DDBJ databases">
        <title>Aquimarina sp. 22II-S11-z7 Genome Sequencing.</title>
        <authorList>
            <person name="Lai Q."/>
        </authorList>
    </citation>
    <scope>NUCLEOTIDE SEQUENCE [LARGE SCALE GENOMIC DNA]</scope>
    <source>
        <strain evidence="2 3">22II-S11-z7</strain>
    </source>
</reference>
<proteinExistence type="predicted"/>
<organism evidence="2 3">
    <name type="scientific">Aquimarina atlantica</name>
    <dbReference type="NCBI Taxonomy" id="1317122"/>
    <lineage>
        <taxon>Bacteria</taxon>
        <taxon>Pseudomonadati</taxon>
        <taxon>Bacteroidota</taxon>
        <taxon>Flavobacteriia</taxon>
        <taxon>Flavobacteriales</taxon>
        <taxon>Flavobacteriaceae</taxon>
        <taxon>Aquimarina</taxon>
    </lineage>
</organism>
<name>A0A023BZ28_9FLAO</name>
<evidence type="ECO:0000313" key="3">
    <source>
        <dbReference type="Proteomes" id="UP000023541"/>
    </source>
</evidence>
<feature type="transmembrane region" description="Helical" evidence="1">
    <location>
        <begin position="159"/>
        <end position="180"/>
    </location>
</feature>
<keyword evidence="1" id="KW-0812">Transmembrane</keyword>
<protein>
    <submittedName>
        <fullName evidence="2">Uncharacterized protein</fullName>
    </submittedName>
</protein>
<dbReference type="STRING" id="1317122.ATO12_00270"/>
<dbReference type="Proteomes" id="UP000023541">
    <property type="component" value="Unassembled WGS sequence"/>
</dbReference>
<keyword evidence="3" id="KW-1185">Reference proteome</keyword>
<dbReference type="RefSeq" id="WP_034237559.1">
    <property type="nucleotide sequence ID" value="NZ_AQRA01000001.1"/>
</dbReference>
<dbReference type="EMBL" id="AQRA01000001">
    <property type="protein sequence ID" value="EZH75245.1"/>
    <property type="molecule type" value="Genomic_DNA"/>
</dbReference>
<dbReference type="eggNOG" id="ENOG50300AT">
    <property type="taxonomic scope" value="Bacteria"/>
</dbReference>
<sequence>METVQKKHEYQLDKYTFQQPHETVTVVDRAVLDIISYNYDTNVTTNSSYLEKVQLILSFLKIENIFDTVLIHENTRESAYTEIRGKSGYAVLERFLRIELVSNHTDKYQIYEGYKKFNEYVSSFDEDLKTRYESQNKEVARKWKKKQEQLEEEEYKGGMAFLIVIAIIVLATLFGIVNCFGG</sequence>
<accession>A0A023BZ28</accession>
<keyword evidence="1" id="KW-1133">Transmembrane helix</keyword>
<dbReference type="AlphaFoldDB" id="A0A023BZ28"/>
<dbReference type="OrthoDB" id="9904662at2"/>
<evidence type="ECO:0000313" key="2">
    <source>
        <dbReference type="EMBL" id="EZH75245.1"/>
    </source>
</evidence>
<gene>
    <name evidence="2" type="ORF">ATO12_00270</name>
</gene>
<evidence type="ECO:0000256" key="1">
    <source>
        <dbReference type="SAM" id="Phobius"/>
    </source>
</evidence>
<comment type="caution">
    <text evidence="2">The sequence shown here is derived from an EMBL/GenBank/DDBJ whole genome shotgun (WGS) entry which is preliminary data.</text>
</comment>
<keyword evidence="1" id="KW-0472">Membrane</keyword>